<feature type="transmembrane region" description="Helical" evidence="2">
    <location>
        <begin position="256"/>
        <end position="279"/>
    </location>
</feature>
<evidence type="ECO:0000313" key="3">
    <source>
        <dbReference type="EMBL" id="MBS7527856.1"/>
    </source>
</evidence>
<gene>
    <name evidence="3" type="ORF">KHM83_14320</name>
</gene>
<dbReference type="PANTHER" id="PTHR33434">
    <property type="entry name" value="DEGV DOMAIN-CONTAINING PROTEIN DR_1986-RELATED"/>
    <property type="match status" value="1"/>
</dbReference>
<dbReference type="InterPro" id="IPR043168">
    <property type="entry name" value="DegV_C"/>
</dbReference>
<dbReference type="InterPro" id="IPR003797">
    <property type="entry name" value="DegV"/>
</dbReference>
<dbReference type="NCBIfam" id="TIGR00762">
    <property type="entry name" value="DegV"/>
    <property type="match status" value="1"/>
</dbReference>
<dbReference type="PANTHER" id="PTHR33434:SF2">
    <property type="entry name" value="FATTY ACID-BINDING PROTEIN TM_1468"/>
    <property type="match status" value="1"/>
</dbReference>
<keyword evidence="1" id="KW-0446">Lipid-binding</keyword>
<dbReference type="EMBL" id="JAHBCL010000026">
    <property type="protein sequence ID" value="MBS7527856.1"/>
    <property type="molecule type" value="Genomic_DNA"/>
</dbReference>
<dbReference type="Pfam" id="PF02645">
    <property type="entry name" value="DegV"/>
    <property type="match status" value="1"/>
</dbReference>
<evidence type="ECO:0000256" key="2">
    <source>
        <dbReference type="SAM" id="Phobius"/>
    </source>
</evidence>
<sequence>MTQLIIDSTCDVNPIYIAEHHIEMLPLSITLGEDSYDDKIDITPEAVYDAMRNGIYPKTAQPTPYKMLSIFETCCKKQQDFIYLSFSSALSGTCQTASLVIEALKEKYPNVKMTCIDSKSGSAATALILESLVKLNPKTSFEVLIQEAQSSISKIQHIFTINDISWLVKGGRINRFEGTIGQILKIKPILNVREGFIEMVGKERGRKRAYAKLLSMMTERIENTASPRIGITHADSLNDALLIESMIKERFRTAELTISSIGSTLASHLGIGGIGLFFFSD</sequence>
<organism evidence="3 4">
    <name type="scientific">Fusibacter paucivorans</name>
    <dbReference type="NCBI Taxonomy" id="76009"/>
    <lineage>
        <taxon>Bacteria</taxon>
        <taxon>Bacillati</taxon>
        <taxon>Bacillota</taxon>
        <taxon>Clostridia</taxon>
        <taxon>Eubacteriales</taxon>
        <taxon>Eubacteriales Family XII. Incertae Sedis</taxon>
        <taxon>Fusibacter</taxon>
    </lineage>
</organism>
<keyword evidence="2" id="KW-1133">Transmembrane helix</keyword>
<dbReference type="PROSITE" id="PS51482">
    <property type="entry name" value="DEGV"/>
    <property type="match status" value="1"/>
</dbReference>
<dbReference type="SUPFAM" id="SSF82549">
    <property type="entry name" value="DAK1/DegV-like"/>
    <property type="match status" value="1"/>
</dbReference>
<dbReference type="Gene3D" id="3.30.1180.10">
    <property type="match status" value="1"/>
</dbReference>
<dbReference type="Proteomes" id="UP000746471">
    <property type="component" value="Unassembled WGS sequence"/>
</dbReference>
<keyword evidence="4" id="KW-1185">Reference proteome</keyword>
<keyword evidence="2" id="KW-0472">Membrane</keyword>
<proteinExistence type="predicted"/>
<evidence type="ECO:0000313" key="4">
    <source>
        <dbReference type="Proteomes" id="UP000746471"/>
    </source>
</evidence>
<reference evidence="3 4" key="1">
    <citation type="submission" date="2021-05" db="EMBL/GenBank/DDBJ databases">
        <title>Fusibacter ferrireducens sp. nov., an anaerobic, sulfur- and Fe-reducing bacterium isolated from the mangrove sediment.</title>
        <authorList>
            <person name="Qiu D."/>
        </authorList>
    </citation>
    <scope>NUCLEOTIDE SEQUENCE [LARGE SCALE GENOMIC DNA]</scope>
    <source>
        <strain evidence="3 4">DSM 12116</strain>
    </source>
</reference>
<name>A0ABS5PU21_9FIRM</name>
<dbReference type="Gene3D" id="3.40.50.10170">
    <property type="match status" value="1"/>
</dbReference>
<dbReference type="RefSeq" id="WP_213237715.1">
    <property type="nucleotide sequence ID" value="NZ_JAHBCL010000026.1"/>
</dbReference>
<protein>
    <submittedName>
        <fullName evidence="3">DegV family protein</fullName>
    </submittedName>
</protein>
<keyword evidence="2" id="KW-0812">Transmembrane</keyword>
<comment type="caution">
    <text evidence="3">The sequence shown here is derived from an EMBL/GenBank/DDBJ whole genome shotgun (WGS) entry which is preliminary data.</text>
</comment>
<accession>A0ABS5PU21</accession>
<dbReference type="InterPro" id="IPR050270">
    <property type="entry name" value="DegV_domain_contain"/>
</dbReference>
<evidence type="ECO:0000256" key="1">
    <source>
        <dbReference type="ARBA" id="ARBA00023121"/>
    </source>
</evidence>